<evidence type="ECO:0000313" key="3">
    <source>
        <dbReference type="Proteomes" id="UP000886757"/>
    </source>
</evidence>
<gene>
    <name evidence="2" type="ORF">IAB31_00095</name>
</gene>
<comment type="caution">
    <text evidence="2">The sequence shown here is derived from an EMBL/GenBank/DDBJ whole genome shotgun (WGS) entry which is preliminary data.</text>
</comment>
<accession>A0A9D1A998</accession>
<feature type="domain" description="DUF5716" evidence="1">
    <location>
        <begin position="125"/>
        <end position="426"/>
    </location>
</feature>
<protein>
    <recommendedName>
        <fullName evidence="1">DUF5716 domain-containing protein</fullName>
    </recommendedName>
</protein>
<dbReference type="InterPro" id="IPR043770">
    <property type="entry name" value="DUF5716_C"/>
</dbReference>
<sequence length="430" mass="49212">MIQATNELILGIDLQEEYTQVTYYHKSVREPLTLSITPQENQPLLPMAVRQDAEGIWHFWNGEPETEENEDKKDRVRISGIYQKMTEGKPVPTGDGEMKMQELLAVYFGLCFRLPGILTQNARMHVMVTVKELTEELNALLNQALAQAGIEPDNIYLQDHLSSFFFYTVNQKKELWYQDVALLEYENQEMVGYVLHIDSSTRPAIARVEKAAVQPVNEEVRAGRSEDEWKKEKDRLFFELLKKVFERRNVSVSYLMGDFYSKSWAQRSIQFLCYKRHAFQGKNLYSKGACYAAMERAGLTAGKGVIFGGRDMVQVNLGMEMRICGKENYYPLVNAGVNWYEAKHVCELIPRGEKQIRILSTPMTQGETVEHLLRLPGLPERPDRATRLRLAVTFTSPGTCRIQVEDLGFGGLYKSSGLKWSREIDLGGRG</sequence>
<dbReference type="AlphaFoldDB" id="A0A9D1A998"/>
<reference evidence="2" key="2">
    <citation type="journal article" date="2021" name="PeerJ">
        <title>Extensive microbial diversity within the chicken gut microbiome revealed by metagenomics and culture.</title>
        <authorList>
            <person name="Gilroy R."/>
            <person name="Ravi A."/>
            <person name="Getino M."/>
            <person name="Pursley I."/>
            <person name="Horton D.L."/>
            <person name="Alikhan N.F."/>
            <person name="Baker D."/>
            <person name="Gharbi K."/>
            <person name="Hall N."/>
            <person name="Watson M."/>
            <person name="Adriaenssens E.M."/>
            <person name="Foster-Nyarko E."/>
            <person name="Jarju S."/>
            <person name="Secka A."/>
            <person name="Antonio M."/>
            <person name="Oren A."/>
            <person name="Chaudhuri R.R."/>
            <person name="La Ragione R."/>
            <person name="Hildebrand F."/>
            <person name="Pallen M.J."/>
        </authorList>
    </citation>
    <scope>NUCLEOTIDE SEQUENCE</scope>
    <source>
        <strain evidence="2">ChiSjej4B22-8148</strain>
    </source>
</reference>
<proteinExistence type="predicted"/>
<dbReference type="Proteomes" id="UP000886757">
    <property type="component" value="Unassembled WGS sequence"/>
</dbReference>
<evidence type="ECO:0000313" key="2">
    <source>
        <dbReference type="EMBL" id="HIR12311.1"/>
    </source>
</evidence>
<reference evidence="2" key="1">
    <citation type="submission" date="2020-10" db="EMBL/GenBank/DDBJ databases">
        <authorList>
            <person name="Gilroy R."/>
        </authorList>
    </citation>
    <scope>NUCLEOTIDE SEQUENCE</scope>
    <source>
        <strain evidence="2">ChiSjej4B22-8148</strain>
    </source>
</reference>
<evidence type="ECO:0000259" key="1">
    <source>
        <dbReference type="Pfam" id="PF18980"/>
    </source>
</evidence>
<dbReference type="Pfam" id="PF18980">
    <property type="entry name" value="DUF5716_C"/>
    <property type="match status" value="1"/>
</dbReference>
<dbReference type="EMBL" id="DVGK01000002">
    <property type="protein sequence ID" value="HIR12311.1"/>
    <property type="molecule type" value="Genomic_DNA"/>
</dbReference>
<name>A0A9D1A998_9FIRM</name>
<organism evidence="2 3">
    <name type="scientific">Candidatus Choladousia intestinavium</name>
    <dbReference type="NCBI Taxonomy" id="2840727"/>
    <lineage>
        <taxon>Bacteria</taxon>
        <taxon>Bacillati</taxon>
        <taxon>Bacillota</taxon>
        <taxon>Clostridia</taxon>
        <taxon>Lachnospirales</taxon>
        <taxon>Lachnospiraceae</taxon>
        <taxon>Lachnospiraceae incertae sedis</taxon>
        <taxon>Candidatus Choladousia</taxon>
    </lineage>
</organism>